<dbReference type="SMART" id="SM00849">
    <property type="entry name" value="Lactamase_B"/>
    <property type="match status" value="1"/>
</dbReference>
<dbReference type="Proteomes" id="UP001549363">
    <property type="component" value="Unassembled WGS sequence"/>
</dbReference>
<proteinExistence type="predicted"/>
<dbReference type="RefSeq" id="WP_354473208.1">
    <property type="nucleotide sequence ID" value="NZ_JBEPSB010000038.1"/>
</dbReference>
<sequence>MIEIKTLATGSKGNCYHITDGSTPLLLECGINFKQIQQGVNFETSNLGGVLVTHEHKDHCKGVESVLNRGLDVYMSKGTQEALQLQHHRINTVESKMQFRVGTWTILPFDVQHDVNEPLGFLLQSDNGSKLLFATDTYYVKYRFTGLTHIMIECNYDQQTLDDNVERGRVHLAMKKRVMRSHFSLENLLEFFKANDLSKVEEIHLLHLLDGNSNVERIFKAVARATGKMIFIP</sequence>
<dbReference type="InterPro" id="IPR052533">
    <property type="entry name" value="WalJ/YycJ-like"/>
</dbReference>
<gene>
    <name evidence="2" type="ORF">ABIA69_004554</name>
</gene>
<protein>
    <submittedName>
        <fullName evidence="2">Phosphoribosyl 1,2-cyclic phosphodiesterase</fullName>
    </submittedName>
</protein>
<dbReference type="Gene3D" id="3.60.15.10">
    <property type="entry name" value="Ribonuclease Z/Hydroxyacylglutathione hydrolase-like"/>
    <property type="match status" value="1"/>
</dbReference>
<evidence type="ECO:0000313" key="3">
    <source>
        <dbReference type="Proteomes" id="UP001549363"/>
    </source>
</evidence>
<reference evidence="2 3" key="1">
    <citation type="submission" date="2024-06" db="EMBL/GenBank/DDBJ databases">
        <title>Sorghum-associated microbial communities from plants grown in Nebraska, USA.</title>
        <authorList>
            <person name="Schachtman D."/>
        </authorList>
    </citation>
    <scope>NUCLEOTIDE SEQUENCE [LARGE SCALE GENOMIC DNA]</scope>
    <source>
        <strain evidence="2 3">736</strain>
    </source>
</reference>
<accession>A0ABV2PQY8</accession>
<dbReference type="PANTHER" id="PTHR47619">
    <property type="entry name" value="METALLO-HYDROLASE YYCJ-RELATED"/>
    <property type="match status" value="1"/>
</dbReference>
<comment type="caution">
    <text evidence="2">The sequence shown here is derived from an EMBL/GenBank/DDBJ whole genome shotgun (WGS) entry which is preliminary data.</text>
</comment>
<dbReference type="PANTHER" id="PTHR47619:SF1">
    <property type="entry name" value="EXODEOXYRIBONUCLEASE WALJ"/>
    <property type="match status" value="1"/>
</dbReference>
<evidence type="ECO:0000259" key="1">
    <source>
        <dbReference type="SMART" id="SM00849"/>
    </source>
</evidence>
<dbReference type="SUPFAM" id="SSF56281">
    <property type="entry name" value="Metallo-hydrolase/oxidoreductase"/>
    <property type="match status" value="1"/>
</dbReference>
<evidence type="ECO:0000313" key="2">
    <source>
        <dbReference type="EMBL" id="MET4563357.1"/>
    </source>
</evidence>
<dbReference type="InterPro" id="IPR001279">
    <property type="entry name" value="Metallo-B-lactamas"/>
</dbReference>
<feature type="domain" description="Metallo-beta-lactamase" evidence="1">
    <location>
        <begin position="12"/>
        <end position="182"/>
    </location>
</feature>
<dbReference type="EMBL" id="JBEPSB010000038">
    <property type="protein sequence ID" value="MET4563357.1"/>
    <property type="molecule type" value="Genomic_DNA"/>
</dbReference>
<dbReference type="Pfam" id="PF12706">
    <property type="entry name" value="Lactamase_B_2"/>
    <property type="match status" value="1"/>
</dbReference>
<keyword evidence="3" id="KW-1185">Reference proteome</keyword>
<name>A0ABV2PQY8_9BACI</name>
<dbReference type="InterPro" id="IPR036866">
    <property type="entry name" value="RibonucZ/Hydroxyglut_hydro"/>
</dbReference>
<organism evidence="2 3">
    <name type="scientific">Lysinibacillus parviboronicapiens</name>
    <dbReference type="NCBI Taxonomy" id="436516"/>
    <lineage>
        <taxon>Bacteria</taxon>
        <taxon>Bacillati</taxon>
        <taxon>Bacillota</taxon>
        <taxon>Bacilli</taxon>
        <taxon>Bacillales</taxon>
        <taxon>Bacillaceae</taxon>
        <taxon>Lysinibacillus</taxon>
    </lineage>
</organism>